<keyword evidence="1" id="KW-0540">Nuclease</keyword>
<evidence type="ECO:0000313" key="4">
    <source>
        <dbReference type="EMBL" id="PIW18476.1"/>
    </source>
</evidence>
<reference evidence="4 5" key="1">
    <citation type="submission" date="2017-09" db="EMBL/GenBank/DDBJ databases">
        <title>Depth-based differentiation of microbial function through sediment-hosted aquifers and enrichment of novel symbionts in the deep terrestrial subsurface.</title>
        <authorList>
            <person name="Probst A.J."/>
            <person name="Ladd B."/>
            <person name="Jarett J.K."/>
            <person name="Geller-Mcgrath D.E."/>
            <person name="Sieber C.M."/>
            <person name="Emerson J.B."/>
            <person name="Anantharaman K."/>
            <person name="Thomas B.C."/>
            <person name="Malmstrom R."/>
            <person name="Stieglmeier M."/>
            <person name="Klingl A."/>
            <person name="Woyke T."/>
            <person name="Ryan C.M."/>
            <person name="Banfield J.F."/>
        </authorList>
    </citation>
    <scope>NUCLEOTIDE SEQUENCE [LARGE SCALE GENOMIC DNA]</scope>
    <source>
        <strain evidence="4">CG17_big_fil_post_rev_8_21_14_2_50_48_46</strain>
    </source>
</reference>
<organism evidence="4 5">
    <name type="scientific">bacterium (Candidatus Blackallbacteria) CG17_big_fil_post_rev_8_21_14_2_50_48_46</name>
    <dbReference type="NCBI Taxonomy" id="2014261"/>
    <lineage>
        <taxon>Bacteria</taxon>
        <taxon>Candidatus Blackallbacteria</taxon>
    </lineage>
</organism>
<dbReference type="PROSITE" id="PS51257">
    <property type="entry name" value="PROKAR_LIPOPROTEIN"/>
    <property type="match status" value="1"/>
</dbReference>
<name>A0A2M7G8P0_9BACT</name>
<comment type="caution">
    <text evidence="4">The sequence shown here is derived from an EMBL/GenBank/DDBJ whole genome shotgun (WGS) entry which is preliminary data.</text>
</comment>
<evidence type="ECO:0008006" key="6">
    <source>
        <dbReference type="Google" id="ProtNLM"/>
    </source>
</evidence>
<evidence type="ECO:0000256" key="3">
    <source>
        <dbReference type="SAM" id="SignalP"/>
    </source>
</evidence>
<accession>A0A2M7G8P0</accession>
<keyword evidence="2" id="KW-0378">Hydrolase</keyword>
<dbReference type="AlphaFoldDB" id="A0A2M7G8P0"/>
<dbReference type="Proteomes" id="UP000231019">
    <property type="component" value="Unassembled WGS sequence"/>
</dbReference>
<dbReference type="PANTHER" id="PTHR33607">
    <property type="entry name" value="ENDONUCLEASE-1"/>
    <property type="match status" value="1"/>
</dbReference>
<dbReference type="InterPro" id="IPR007346">
    <property type="entry name" value="Endonuclease-I"/>
</dbReference>
<keyword evidence="3" id="KW-0732">Signal</keyword>
<dbReference type="EMBL" id="PFFQ01000012">
    <property type="protein sequence ID" value="PIW18476.1"/>
    <property type="molecule type" value="Genomic_DNA"/>
</dbReference>
<evidence type="ECO:0000256" key="2">
    <source>
        <dbReference type="ARBA" id="ARBA00022801"/>
    </source>
</evidence>
<gene>
    <name evidence="4" type="ORF">COW36_04080</name>
</gene>
<proteinExistence type="predicted"/>
<evidence type="ECO:0000313" key="5">
    <source>
        <dbReference type="Proteomes" id="UP000231019"/>
    </source>
</evidence>
<feature type="signal peptide" evidence="3">
    <location>
        <begin position="1"/>
        <end position="24"/>
    </location>
</feature>
<sequence length="350" mass="39062">MKRPLLAAGTLAFAALLTSCSSFSPTLSPLANRAGIPSQVQSFGAPSQFQRFSAVPRNADWYSGLSPQLQQYYAAARGKTGLDLFKTLSQIIAQNHRAMGYQDAKSYMYAAVDQVAAPLRNAPGGVMDHYSNVFVAGQGGNGNIYLENGDENRDGQARDFINCEHTWPQSFFNKVDPMVSDLHHMFPTLSKPNAMRSNYPFGMSTGRQVVYSTSGGSKLAVIDKTGKMSPAEITRIMNLPYEKQPHDVINRNFDIVFEPMNAQKGNTARAMMYFYLRYYNQNIRAGAFDEKAFWDSKVPMFIEWAEKVDPIDAQEQHRHELAFQKQGNRNPFIDIPNLGSLIGAQVMQTI</sequence>
<feature type="chain" id="PRO_5014663286" description="Endonuclease I" evidence="3">
    <location>
        <begin position="25"/>
        <end position="350"/>
    </location>
</feature>
<dbReference type="Pfam" id="PF04231">
    <property type="entry name" value="Endonuclease_1"/>
    <property type="match status" value="2"/>
</dbReference>
<dbReference type="PANTHER" id="PTHR33607:SF2">
    <property type="entry name" value="ENDONUCLEASE-1"/>
    <property type="match status" value="1"/>
</dbReference>
<dbReference type="InterPro" id="IPR044925">
    <property type="entry name" value="His-Me_finger_sf"/>
</dbReference>
<evidence type="ECO:0000256" key="1">
    <source>
        <dbReference type="ARBA" id="ARBA00022722"/>
    </source>
</evidence>
<dbReference type="GO" id="GO:0004518">
    <property type="term" value="F:nuclease activity"/>
    <property type="evidence" value="ECO:0007669"/>
    <property type="project" value="UniProtKB-KW"/>
</dbReference>
<dbReference type="GO" id="GO:0016787">
    <property type="term" value="F:hydrolase activity"/>
    <property type="evidence" value="ECO:0007669"/>
    <property type="project" value="UniProtKB-KW"/>
</dbReference>
<protein>
    <recommendedName>
        <fullName evidence="6">Endonuclease I</fullName>
    </recommendedName>
</protein>
<dbReference type="SUPFAM" id="SSF54060">
    <property type="entry name" value="His-Me finger endonucleases"/>
    <property type="match status" value="1"/>
</dbReference>